<dbReference type="EC" id="1.8.3.2" evidence="8"/>
<accession>A0A9Q5HTE5</accession>
<dbReference type="PANTHER" id="PTHR12645">
    <property type="entry name" value="ALR/ERV"/>
    <property type="match status" value="1"/>
</dbReference>
<dbReference type="Pfam" id="PF04777">
    <property type="entry name" value="Evr1_Alr"/>
    <property type="match status" value="1"/>
</dbReference>
<dbReference type="SUPFAM" id="SSF69000">
    <property type="entry name" value="FAD-dependent thiol oxidase"/>
    <property type="match status" value="1"/>
</dbReference>
<keyword evidence="7" id="KW-1015">Disulfide bond</keyword>
<evidence type="ECO:0000256" key="4">
    <source>
        <dbReference type="ARBA" id="ARBA00022827"/>
    </source>
</evidence>
<dbReference type="AlphaFoldDB" id="A0A9Q5HTE5"/>
<keyword evidence="5 8" id="KW-0560">Oxidoreductase</keyword>
<comment type="caution">
    <text evidence="11">The sequence shown here is derived from an EMBL/GenBank/DDBJ whole genome shotgun (WGS) entry which is preliminary data.</text>
</comment>
<comment type="cofactor">
    <cofactor evidence="1 8">
        <name>FAD</name>
        <dbReference type="ChEBI" id="CHEBI:57692"/>
    </cofactor>
</comment>
<evidence type="ECO:0000313" key="12">
    <source>
        <dbReference type="Proteomes" id="UP000757232"/>
    </source>
</evidence>
<comment type="catalytic activity">
    <reaction evidence="8">
        <text>2 R'C(R)SH + O2 = R'C(R)S-S(R)CR' + H2O2</text>
        <dbReference type="Rhea" id="RHEA:17357"/>
        <dbReference type="ChEBI" id="CHEBI:15379"/>
        <dbReference type="ChEBI" id="CHEBI:16240"/>
        <dbReference type="ChEBI" id="CHEBI:16520"/>
        <dbReference type="ChEBI" id="CHEBI:17412"/>
        <dbReference type="EC" id="1.8.3.2"/>
    </reaction>
</comment>
<dbReference type="Proteomes" id="UP000757232">
    <property type="component" value="Unassembled WGS sequence"/>
</dbReference>
<gene>
    <name evidence="11" type="ORF">A7U60_g7554</name>
</gene>
<evidence type="ECO:0000256" key="5">
    <source>
        <dbReference type="ARBA" id="ARBA00023002"/>
    </source>
</evidence>
<keyword evidence="4 8" id="KW-0274">FAD</keyword>
<feature type="compositionally biased region" description="Low complexity" evidence="9">
    <location>
        <begin position="1"/>
        <end position="14"/>
    </location>
</feature>
<dbReference type="GO" id="GO:0016971">
    <property type="term" value="F:flavin-dependent sulfhydryl oxidase activity"/>
    <property type="evidence" value="ECO:0007669"/>
    <property type="project" value="InterPro"/>
</dbReference>
<dbReference type="InterPro" id="IPR036774">
    <property type="entry name" value="ERV/ALR_sulphydryl_oxid_sf"/>
</dbReference>
<evidence type="ECO:0000259" key="10">
    <source>
        <dbReference type="PROSITE" id="PS51324"/>
    </source>
</evidence>
<evidence type="ECO:0000256" key="3">
    <source>
        <dbReference type="ARBA" id="ARBA00022630"/>
    </source>
</evidence>
<keyword evidence="12" id="KW-1185">Reference proteome</keyword>
<organism evidence="11 12">
    <name type="scientific">Sanghuangporus baumii</name>
    <name type="common">Phellinus baumii</name>
    <dbReference type="NCBI Taxonomy" id="108892"/>
    <lineage>
        <taxon>Eukaryota</taxon>
        <taxon>Fungi</taxon>
        <taxon>Dikarya</taxon>
        <taxon>Basidiomycota</taxon>
        <taxon>Agaricomycotina</taxon>
        <taxon>Agaricomycetes</taxon>
        <taxon>Hymenochaetales</taxon>
        <taxon>Hymenochaetaceae</taxon>
        <taxon>Sanghuangporus</taxon>
    </lineage>
</organism>
<dbReference type="GO" id="GO:0050660">
    <property type="term" value="F:flavin adenine dinucleotide binding"/>
    <property type="evidence" value="ECO:0007669"/>
    <property type="project" value="TreeGrafter"/>
</dbReference>
<dbReference type="Gene3D" id="1.20.120.310">
    <property type="entry name" value="ERV/ALR sulfhydryl oxidase domain"/>
    <property type="match status" value="1"/>
</dbReference>
<dbReference type="GO" id="GO:0005758">
    <property type="term" value="C:mitochondrial intermembrane space"/>
    <property type="evidence" value="ECO:0007669"/>
    <property type="project" value="UniProtKB-SubCell"/>
</dbReference>
<dbReference type="PANTHER" id="PTHR12645:SF0">
    <property type="entry name" value="FAD-LINKED SULFHYDRYL OXIDASE ALR"/>
    <property type="match status" value="1"/>
</dbReference>
<dbReference type="PROSITE" id="PS51324">
    <property type="entry name" value="ERV_ALR"/>
    <property type="match status" value="1"/>
</dbReference>
<dbReference type="InterPro" id="IPR039799">
    <property type="entry name" value="ALR/ERV"/>
</dbReference>
<dbReference type="FunFam" id="1.20.120.310:FF:000003">
    <property type="entry name" value="Sulfhydryl oxidase"/>
    <property type="match status" value="1"/>
</dbReference>
<feature type="region of interest" description="Disordered" evidence="9">
    <location>
        <begin position="1"/>
        <end position="24"/>
    </location>
</feature>
<comment type="subcellular location">
    <subcellularLocation>
        <location evidence="2">Mitochondrion intermembrane space</location>
    </subcellularLocation>
</comment>
<evidence type="ECO:0000256" key="1">
    <source>
        <dbReference type="ARBA" id="ARBA00001974"/>
    </source>
</evidence>
<reference evidence="11" key="1">
    <citation type="submission" date="2016-06" db="EMBL/GenBank/DDBJ databases">
        <title>Draft Genome sequence of the fungus Inonotus baumii.</title>
        <authorList>
            <person name="Zhu H."/>
            <person name="Lin W."/>
        </authorList>
    </citation>
    <scope>NUCLEOTIDE SEQUENCE</scope>
    <source>
        <strain evidence="11">821</strain>
    </source>
</reference>
<dbReference type="OrthoDB" id="17199at2759"/>
<keyword evidence="6" id="KW-0496">Mitochondrion</keyword>
<evidence type="ECO:0000256" key="2">
    <source>
        <dbReference type="ARBA" id="ARBA00004569"/>
    </source>
</evidence>
<evidence type="ECO:0000256" key="9">
    <source>
        <dbReference type="SAM" id="MobiDB-lite"/>
    </source>
</evidence>
<dbReference type="InterPro" id="IPR017905">
    <property type="entry name" value="ERV/ALR_sulphydryl_oxidase"/>
</dbReference>
<evidence type="ECO:0000256" key="6">
    <source>
        <dbReference type="ARBA" id="ARBA00023128"/>
    </source>
</evidence>
<evidence type="ECO:0000313" key="11">
    <source>
        <dbReference type="EMBL" id="OCB85544.1"/>
    </source>
</evidence>
<proteinExistence type="predicted"/>
<evidence type="ECO:0000256" key="7">
    <source>
        <dbReference type="ARBA" id="ARBA00023157"/>
    </source>
</evidence>
<keyword evidence="3 8" id="KW-0285">Flavoprotein</keyword>
<protein>
    <recommendedName>
        <fullName evidence="8">Sulfhydryl oxidase</fullName>
        <ecNumber evidence="8">1.8.3.2</ecNumber>
    </recommendedName>
</protein>
<feature type="domain" description="ERV/ALR sulfhydryl oxidase" evidence="10">
    <location>
        <begin position="79"/>
        <end position="181"/>
    </location>
</feature>
<sequence>MTDAQQSQSQTQASRKIPPGLVLGPDGKPCRVCTAFRHWNPMKAYKSNSSKSSNDDATLAAMAGAMGTLAQPNGPPPDCPPDKDQLGRSTWTFLHATAAYYPDQPTSTHRKRMLGILFALPVLFPCSWCAMHFGEEIQRSPPDVSNRENLSRWLCQQHNIVNERLGKPLFDCSIKSLDERWKDGPSDGRCD</sequence>
<dbReference type="EMBL" id="LNZH02000209">
    <property type="protein sequence ID" value="OCB85544.1"/>
    <property type="molecule type" value="Genomic_DNA"/>
</dbReference>
<evidence type="ECO:0000256" key="8">
    <source>
        <dbReference type="RuleBase" id="RU371123"/>
    </source>
</evidence>
<name>A0A9Q5HTE5_SANBA</name>